<keyword evidence="3" id="KW-1185">Reference proteome</keyword>
<comment type="caution">
    <text evidence="2">The sequence shown here is derived from an EMBL/GenBank/DDBJ whole genome shotgun (WGS) entry which is preliminary data.</text>
</comment>
<dbReference type="SUPFAM" id="SSF56849">
    <property type="entry name" value="delta-Endotoxin (insectocide), N-terminal domain"/>
    <property type="match status" value="1"/>
</dbReference>
<dbReference type="InterPro" id="IPR005639">
    <property type="entry name" value="Pest_crys_dom_I"/>
</dbReference>
<dbReference type="GO" id="GO:0090729">
    <property type="term" value="F:toxin activity"/>
    <property type="evidence" value="ECO:0007669"/>
    <property type="project" value="InterPro"/>
</dbReference>
<accession>A0A8T2SUN6</accession>
<name>A0A8T2SUN6_CERRI</name>
<dbReference type="InterPro" id="IPR036716">
    <property type="entry name" value="Pest_crys_N_sf"/>
</dbReference>
<evidence type="ECO:0000313" key="2">
    <source>
        <dbReference type="EMBL" id="KAH7373231.1"/>
    </source>
</evidence>
<dbReference type="Pfam" id="PF03945">
    <property type="entry name" value="Endotoxin_N"/>
    <property type="match status" value="1"/>
</dbReference>
<evidence type="ECO:0000313" key="3">
    <source>
        <dbReference type="Proteomes" id="UP000825935"/>
    </source>
</evidence>
<dbReference type="OrthoDB" id="1918933at2759"/>
<dbReference type="GO" id="GO:0001907">
    <property type="term" value="P:symbiont-mediated killing of host cell"/>
    <property type="evidence" value="ECO:0007669"/>
    <property type="project" value="InterPro"/>
</dbReference>
<dbReference type="Proteomes" id="UP000825935">
    <property type="component" value="Chromosome 17"/>
</dbReference>
<feature type="domain" description="Pesticidal crystal protein" evidence="1">
    <location>
        <begin position="32"/>
        <end position="99"/>
    </location>
</feature>
<dbReference type="AlphaFoldDB" id="A0A8T2SUN6"/>
<sequence>MNAVDGKSSLLGVDVIASDWNNRIRSVVLQLTSKIPEVGAIASFIIGSFWPQDKVDVFEAIKEDIRNLIRKEILEYELNVHKSEIDGLKMILTRYQEVVVREWNRIDAMQFIYENRQGALAGNPNGRQRHDIDVGGRLLNGLYMGFSSGVLASVQILYYDGTSSSQYGNRSGWSLSEISAQGPVGYKITSWSYKIDHGPSNTYGQEQP</sequence>
<protein>
    <recommendedName>
        <fullName evidence="1">Pesticidal crystal protein domain-containing protein</fullName>
    </recommendedName>
</protein>
<evidence type="ECO:0000259" key="1">
    <source>
        <dbReference type="Pfam" id="PF03945"/>
    </source>
</evidence>
<gene>
    <name evidence="2" type="ORF">KP509_17G045100</name>
</gene>
<proteinExistence type="predicted"/>
<organism evidence="2 3">
    <name type="scientific">Ceratopteris richardii</name>
    <name type="common">Triangle waterfern</name>
    <dbReference type="NCBI Taxonomy" id="49495"/>
    <lineage>
        <taxon>Eukaryota</taxon>
        <taxon>Viridiplantae</taxon>
        <taxon>Streptophyta</taxon>
        <taxon>Embryophyta</taxon>
        <taxon>Tracheophyta</taxon>
        <taxon>Polypodiopsida</taxon>
        <taxon>Polypodiidae</taxon>
        <taxon>Polypodiales</taxon>
        <taxon>Pteridineae</taxon>
        <taxon>Pteridaceae</taxon>
        <taxon>Parkerioideae</taxon>
        <taxon>Ceratopteris</taxon>
    </lineage>
</organism>
<reference evidence="2" key="1">
    <citation type="submission" date="2021-08" db="EMBL/GenBank/DDBJ databases">
        <title>WGS assembly of Ceratopteris richardii.</title>
        <authorList>
            <person name="Marchant D.B."/>
            <person name="Chen G."/>
            <person name="Jenkins J."/>
            <person name="Shu S."/>
            <person name="Leebens-Mack J."/>
            <person name="Grimwood J."/>
            <person name="Schmutz J."/>
            <person name="Soltis P."/>
            <person name="Soltis D."/>
            <person name="Chen Z.-H."/>
        </authorList>
    </citation>
    <scope>NUCLEOTIDE SEQUENCE</scope>
    <source>
        <strain evidence="2">Whitten #5841</strain>
        <tissue evidence="2">Leaf</tissue>
    </source>
</reference>
<dbReference type="EMBL" id="CM035422">
    <property type="protein sequence ID" value="KAH7373231.1"/>
    <property type="molecule type" value="Genomic_DNA"/>
</dbReference>
<dbReference type="Gene3D" id="1.20.190.10">
    <property type="entry name" value="Pesticidal crystal protein, N-terminal domain"/>
    <property type="match status" value="1"/>
</dbReference>